<feature type="repeat" description="WD" evidence="3">
    <location>
        <begin position="477"/>
        <end position="518"/>
    </location>
</feature>
<evidence type="ECO:0000256" key="4">
    <source>
        <dbReference type="SAM" id="Coils"/>
    </source>
</evidence>
<proteinExistence type="predicted"/>
<dbReference type="PANTHER" id="PTHR19848">
    <property type="entry name" value="WD40 REPEAT PROTEIN"/>
    <property type="match status" value="1"/>
</dbReference>
<feature type="transmembrane region" description="Helical" evidence="5">
    <location>
        <begin position="869"/>
        <end position="889"/>
    </location>
</feature>
<dbReference type="SUPFAM" id="SSF50978">
    <property type="entry name" value="WD40 repeat-like"/>
    <property type="match status" value="1"/>
</dbReference>
<dbReference type="PANTHER" id="PTHR19848:SF8">
    <property type="entry name" value="F-BOX AND WD REPEAT DOMAIN CONTAINING 7"/>
    <property type="match status" value="1"/>
</dbReference>
<dbReference type="InterPro" id="IPR001680">
    <property type="entry name" value="WD40_rpt"/>
</dbReference>
<feature type="transmembrane region" description="Helical" evidence="5">
    <location>
        <begin position="992"/>
        <end position="1011"/>
    </location>
</feature>
<dbReference type="Gene3D" id="2.130.10.10">
    <property type="entry name" value="YVTN repeat-like/Quinoprotein amine dehydrogenase"/>
    <property type="match status" value="2"/>
</dbReference>
<dbReference type="InterPro" id="IPR019775">
    <property type="entry name" value="WD40_repeat_CS"/>
</dbReference>
<dbReference type="PROSITE" id="PS00678">
    <property type="entry name" value="WD_REPEATS_1"/>
    <property type="match status" value="2"/>
</dbReference>
<dbReference type="InterPro" id="IPR011047">
    <property type="entry name" value="Quinoprotein_ADH-like_sf"/>
</dbReference>
<evidence type="ECO:0000256" key="1">
    <source>
        <dbReference type="ARBA" id="ARBA00022574"/>
    </source>
</evidence>
<feature type="repeat" description="WD" evidence="3">
    <location>
        <begin position="519"/>
        <end position="560"/>
    </location>
</feature>
<dbReference type="PRINTS" id="PR00320">
    <property type="entry name" value="GPROTEINBRPT"/>
</dbReference>
<keyword evidence="5" id="KW-1133">Transmembrane helix</keyword>
<feature type="transmembrane region" description="Helical" evidence="5">
    <location>
        <begin position="1040"/>
        <end position="1060"/>
    </location>
</feature>
<dbReference type="SUPFAM" id="SSF50998">
    <property type="entry name" value="Quinoprotein alcohol dehydrogenase-like"/>
    <property type="match status" value="1"/>
</dbReference>
<feature type="transmembrane region" description="Helical" evidence="5">
    <location>
        <begin position="952"/>
        <end position="971"/>
    </location>
</feature>
<dbReference type="PROSITE" id="PS50082">
    <property type="entry name" value="WD_REPEATS_2"/>
    <property type="match status" value="3"/>
</dbReference>
<dbReference type="InterPro" id="IPR020472">
    <property type="entry name" value="WD40_PAC1"/>
</dbReference>
<keyword evidence="5" id="KW-0812">Transmembrane</keyword>
<name>A0AAU9IUF1_9CILI</name>
<evidence type="ECO:0000256" key="2">
    <source>
        <dbReference type="ARBA" id="ARBA00022737"/>
    </source>
</evidence>
<organism evidence="6 7">
    <name type="scientific">Blepharisma stoltei</name>
    <dbReference type="NCBI Taxonomy" id="1481888"/>
    <lineage>
        <taxon>Eukaryota</taxon>
        <taxon>Sar</taxon>
        <taxon>Alveolata</taxon>
        <taxon>Ciliophora</taxon>
        <taxon>Postciliodesmatophora</taxon>
        <taxon>Heterotrichea</taxon>
        <taxon>Heterotrichida</taxon>
        <taxon>Blepharismidae</taxon>
        <taxon>Blepharisma</taxon>
    </lineage>
</organism>
<protein>
    <submittedName>
        <fullName evidence="6">Uncharacterized protein</fullName>
    </submittedName>
</protein>
<feature type="coiled-coil region" evidence="4">
    <location>
        <begin position="1106"/>
        <end position="1174"/>
    </location>
</feature>
<dbReference type="Proteomes" id="UP001162131">
    <property type="component" value="Unassembled WGS sequence"/>
</dbReference>
<keyword evidence="2" id="KW-0677">Repeat</keyword>
<dbReference type="Pfam" id="PF00400">
    <property type="entry name" value="WD40"/>
    <property type="match status" value="2"/>
</dbReference>
<dbReference type="SMART" id="SM00320">
    <property type="entry name" value="WD40"/>
    <property type="match status" value="5"/>
</dbReference>
<accession>A0AAU9IUF1</accession>
<keyword evidence="4" id="KW-0175">Coiled coil</keyword>
<dbReference type="PROSITE" id="PS50294">
    <property type="entry name" value="WD_REPEATS_REGION"/>
    <property type="match status" value="2"/>
</dbReference>
<dbReference type="AlphaFoldDB" id="A0AAU9IUF1"/>
<gene>
    <name evidence="6" type="ORF">BSTOLATCC_MIC23489</name>
</gene>
<sequence length="1188" mass="136657">MSDIEIPLLEAHKTETEIEANKKGITKAATRDNESLSKFSDEERVNSYFIKQAIPKIKRYLSNNLPNLIGKTRRSAISIDISSSLKEILIPCYDGILVYNNLEDPSKTKEIKISEKVLTNAIFSKNDTAAIVGCRDKKLYIIELNNLNMTILSGHDSSITMIATTPDKTFLFSISSRNEVFKWNINKKSFSEISSFGIFSQSHYDKLDVSQKMVAFLSNKGMACLFSLDGDRFGEMQYKKRLEFIKISPMEDYVILSTDDAVIILDIHMTILHEITTQQVPASLSITDKSILIGNRFGKLTFFDVIELTSMSTPTSNCSIECISYQIKNDSIYMCDIEGNLFCMKNPGADFSYKLQDIPYQLVDFSHNSKKLVYKDLMPFIQELDLNSYKSKHLIENEDWADNLLVMKDKLVLSNSQFISVVNLDTKEEESRISLDMNEETINFVIESQDCSLLAFGGKLGSLIVMNLNERAIRIKMKEHLNSLKCAVFSMDNSMVMSGSSDKTIIVWNLIENRVMNTLVGHTRAVRSLECLRDSKTLISGGKDSTIRFWDINAGYQTYLISTQQHKIVGLYAMKDYPYLLSCGNEGSITFWDLNTYEQIFSSLISPKTSRMKLSPNEDYILYTSRRDSYIINNPVKAHTIEISGPGSQKYDFMKYLDSLMTVTPLQHDKEMDKWAVMPYCFTSKHFYSFYNHYDHLQKSLNHKISFTSALSCENPLSISLKRKNYECTEVIVEKFAEIANTQPKFLSLINNDILVKLNFENFQSLSKLYDNTFIKWQEIKASKTAPCPAYDLVDTLDKHDHLDQQIKNKYFGKKKNMSLWKSCLKLNLETGSNDSSKLLISIKEAKNPQIISTLFIQSLIHFKWNQAYLVHLIHLAVFICYIATLMLGDGIDSTAAIIISFAFNILLAIYDIYQTVIDFLQMQKHKFFKHSIEISRSLLFFAYIIFWSQDILLYLVTISWINGLFFFRLYRPTMRALRYISHIICKLVPEIILIIYIILALGFIIFLQSAESSLLHSLHISTYLALKSSDFSSIPENELIITIGIIISVFILCSLIPICEEVHNKVLMDLEWDDSIEDIEMIIEYENLLIWKRKKGKSKYLVACLEKEVKKIDKLNGKINKISHRVRSELQIQLAEISKNIKESFLEEAKNVRENIDNKYQRLEDHIKKMENKYAEKPTLTNSSHSP</sequence>
<comment type="caution">
    <text evidence="6">The sequence shown here is derived from an EMBL/GenBank/DDBJ whole genome shotgun (WGS) entry which is preliminary data.</text>
</comment>
<reference evidence="6" key="1">
    <citation type="submission" date="2021-09" db="EMBL/GenBank/DDBJ databases">
        <authorList>
            <consortium name="AG Swart"/>
            <person name="Singh M."/>
            <person name="Singh A."/>
            <person name="Seah K."/>
            <person name="Emmerich C."/>
        </authorList>
    </citation>
    <scope>NUCLEOTIDE SEQUENCE</scope>
    <source>
        <strain evidence="6">ATCC30299</strain>
    </source>
</reference>
<dbReference type="EMBL" id="CAJZBQ010000022">
    <property type="protein sequence ID" value="CAG9319281.1"/>
    <property type="molecule type" value="Genomic_DNA"/>
</dbReference>
<evidence type="ECO:0000313" key="7">
    <source>
        <dbReference type="Proteomes" id="UP001162131"/>
    </source>
</evidence>
<evidence type="ECO:0000256" key="5">
    <source>
        <dbReference type="SAM" id="Phobius"/>
    </source>
</evidence>
<keyword evidence="1 3" id="KW-0853">WD repeat</keyword>
<evidence type="ECO:0000313" key="6">
    <source>
        <dbReference type="EMBL" id="CAG9319281.1"/>
    </source>
</evidence>
<feature type="transmembrane region" description="Helical" evidence="5">
    <location>
        <begin position="895"/>
        <end position="916"/>
    </location>
</feature>
<evidence type="ECO:0000256" key="3">
    <source>
        <dbReference type="PROSITE-ProRule" id="PRU00221"/>
    </source>
</evidence>
<dbReference type="InterPro" id="IPR015943">
    <property type="entry name" value="WD40/YVTN_repeat-like_dom_sf"/>
</dbReference>
<feature type="repeat" description="WD" evidence="3">
    <location>
        <begin position="152"/>
        <end position="193"/>
    </location>
</feature>
<keyword evidence="5" id="KW-0472">Membrane</keyword>
<dbReference type="InterPro" id="IPR036322">
    <property type="entry name" value="WD40_repeat_dom_sf"/>
</dbReference>
<keyword evidence="7" id="KW-1185">Reference proteome</keyword>